<gene>
    <name evidence="1" type="ORF">Bealeia1_01031</name>
</gene>
<name>A0ABZ2C456_9PROT</name>
<dbReference type="Proteomes" id="UP001330434">
    <property type="component" value="Chromosome"/>
</dbReference>
<accession>A0ABZ2C456</accession>
<sequence>MKFQIITLVAFVSLVGCHSAQVEEEETYQIETSYIQKNGHMKNLVKTC</sequence>
<protein>
    <submittedName>
        <fullName evidence="1">Uncharacterized protein</fullName>
    </submittedName>
</protein>
<proteinExistence type="predicted"/>
<keyword evidence="2" id="KW-1185">Reference proteome</keyword>
<dbReference type="PROSITE" id="PS51257">
    <property type="entry name" value="PROKAR_LIPOPROTEIN"/>
    <property type="match status" value="1"/>
</dbReference>
<organism evidence="1 2">
    <name type="scientific">Candidatus Bealeia paramacronuclearis</name>
    <dbReference type="NCBI Taxonomy" id="1921001"/>
    <lineage>
        <taxon>Bacteria</taxon>
        <taxon>Pseudomonadati</taxon>
        <taxon>Pseudomonadota</taxon>
        <taxon>Alphaproteobacteria</taxon>
        <taxon>Holosporales</taxon>
        <taxon>Holosporaceae</taxon>
        <taxon>Candidatus Bealeia</taxon>
    </lineage>
</organism>
<evidence type="ECO:0000313" key="1">
    <source>
        <dbReference type="EMBL" id="WVX66843.1"/>
    </source>
</evidence>
<dbReference type="RefSeq" id="WP_331255662.1">
    <property type="nucleotide sequence ID" value="NZ_CP133270.1"/>
</dbReference>
<dbReference type="EMBL" id="CP133270">
    <property type="protein sequence ID" value="WVX66843.1"/>
    <property type="molecule type" value="Genomic_DNA"/>
</dbReference>
<reference evidence="1 2" key="1">
    <citation type="journal article" date="2024" name="Environ. Microbiol.">
        <title>Novel evolutionary insights on the interactions of the Holosporales (Alphaproteobacteria) with eukaryotic hosts from comparative genomics.</title>
        <authorList>
            <person name="Giovannini M."/>
            <person name="Petroni G."/>
            <person name="Castelli M."/>
        </authorList>
    </citation>
    <scope>NUCLEOTIDE SEQUENCE [LARGE SCALE GENOMIC DNA]</scope>
    <source>
        <strain evidence="1 2">US_Bl 15I1</strain>
    </source>
</reference>
<evidence type="ECO:0000313" key="2">
    <source>
        <dbReference type="Proteomes" id="UP001330434"/>
    </source>
</evidence>